<gene>
    <name evidence="2" type="ORF">QB898_10455</name>
</gene>
<dbReference type="InterPro" id="IPR043504">
    <property type="entry name" value="Peptidase_S1_PA_chymotrypsin"/>
</dbReference>
<dbReference type="Gene3D" id="2.40.10.10">
    <property type="entry name" value="Trypsin-like serine proteases"/>
    <property type="match status" value="1"/>
</dbReference>
<dbReference type="EMBL" id="JARVII010000024">
    <property type="protein sequence ID" value="MDG9700121.1"/>
    <property type="molecule type" value="Genomic_DNA"/>
</dbReference>
<feature type="chain" id="PRO_5043588569" evidence="1">
    <location>
        <begin position="24"/>
        <end position="330"/>
    </location>
</feature>
<accession>A0AAW6RNE2</accession>
<dbReference type="Proteomes" id="UP001237156">
    <property type="component" value="Unassembled WGS sequence"/>
</dbReference>
<evidence type="ECO:0000313" key="2">
    <source>
        <dbReference type="EMBL" id="MDG9700121.1"/>
    </source>
</evidence>
<keyword evidence="3" id="KW-1185">Reference proteome</keyword>
<protein>
    <submittedName>
        <fullName evidence="2">Uncharacterized protein</fullName>
    </submittedName>
</protein>
<organism evidence="2 3">
    <name type="scientific">Ottowia cancrivicina</name>
    <dbReference type="NCBI Taxonomy" id="3040346"/>
    <lineage>
        <taxon>Bacteria</taxon>
        <taxon>Pseudomonadati</taxon>
        <taxon>Pseudomonadota</taxon>
        <taxon>Betaproteobacteria</taxon>
        <taxon>Burkholderiales</taxon>
        <taxon>Comamonadaceae</taxon>
        <taxon>Ottowia</taxon>
    </lineage>
</organism>
<name>A0AAW6RNE2_9BURK</name>
<comment type="caution">
    <text evidence="2">The sequence shown here is derived from an EMBL/GenBank/DDBJ whole genome shotgun (WGS) entry which is preliminary data.</text>
</comment>
<dbReference type="RefSeq" id="WP_279524906.1">
    <property type="nucleotide sequence ID" value="NZ_JARVII010000024.1"/>
</dbReference>
<evidence type="ECO:0000256" key="1">
    <source>
        <dbReference type="SAM" id="SignalP"/>
    </source>
</evidence>
<reference evidence="2 3" key="1">
    <citation type="submission" date="2023-04" db="EMBL/GenBank/DDBJ databases">
        <title>Ottowia paracancer sp. nov., isolated from human stomach.</title>
        <authorList>
            <person name="Song Y."/>
        </authorList>
    </citation>
    <scope>NUCLEOTIDE SEQUENCE [LARGE SCALE GENOMIC DNA]</scope>
    <source>
        <strain evidence="2 3">10c7w1</strain>
    </source>
</reference>
<proteinExistence type="predicted"/>
<evidence type="ECO:0000313" key="3">
    <source>
        <dbReference type="Proteomes" id="UP001237156"/>
    </source>
</evidence>
<keyword evidence="1" id="KW-0732">Signal</keyword>
<feature type="signal peptide" evidence="1">
    <location>
        <begin position="1"/>
        <end position="23"/>
    </location>
</feature>
<sequence length="330" mass="36696">MKAPSVLLAIAVFANFLTPVSGAENAASNHRLRAYKESLASDLSETFRQKHGENAKTLTADHVSDAAVMNHMQKANALNRLENEIKTRFADRFASSYVEERDVGDLVLHISIKNLQDEEKTRLSYDYESVIFHASPYSRPEIRHLVSRILNKIRDAGALGLLGGGYADQSGHFIVSVLDGWETFVRHVIQGDSELSELPIKIEISRPLVANASPNLWAGMPINNFTQHGGSFWAINCTSGFNVAGGIYPFTITAGHCGNTGDKICIAKHPNTAGEFYGTITESVFRSGDRSDYAIIGNDNFKHSTPGKYVYMRFHNSERKTRNIFWQNDR</sequence>
<dbReference type="AlphaFoldDB" id="A0AAW6RNE2"/>